<dbReference type="InterPro" id="IPR043502">
    <property type="entry name" value="DNA/RNA_pol_sf"/>
</dbReference>
<sequence length="158" mass="18002">MHSVCKLAQRNCDPHQEHELAAKHILRYLSKTIDLKLRYQKTGQRLHAYVDADWANSILDRKSYTGYGFFYGGSVISWESRKQTVVALSSTGAEYVALSSAAKEAMYLSRLLKEVGCHPASDPVHIYGDNLSAQQIATNPVHHKRTKHIDIRYHHVRE</sequence>
<reference evidence="2" key="1">
    <citation type="submission" date="2025-08" db="UniProtKB">
        <authorList>
            <consortium name="RefSeq"/>
        </authorList>
    </citation>
    <scope>IDENTIFICATION</scope>
    <source>
        <strain evidence="2">14028-0561.14</strain>
        <tissue evidence="2">Whole fly</tissue>
    </source>
</reference>
<proteinExistence type="predicted"/>
<dbReference type="PANTHER" id="PTHR11439">
    <property type="entry name" value="GAG-POL-RELATED RETROTRANSPOSON"/>
    <property type="match status" value="1"/>
</dbReference>
<organism evidence="1 2">
    <name type="scientific">Drosophila kikkawai</name>
    <name type="common">Fruit fly</name>
    <dbReference type="NCBI Taxonomy" id="30033"/>
    <lineage>
        <taxon>Eukaryota</taxon>
        <taxon>Metazoa</taxon>
        <taxon>Ecdysozoa</taxon>
        <taxon>Arthropoda</taxon>
        <taxon>Hexapoda</taxon>
        <taxon>Insecta</taxon>
        <taxon>Pterygota</taxon>
        <taxon>Neoptera</taxon>
        <taxon>Endopterygota</taxon>
        <taxon>Diptera</taxon>
        <taxon>Brachycera</taxon>
        <taxon>Muscomorpha</taxon>
        <taxon>Ephydroidea</taxon>
        <taxon>Drosophilidae</taxon>
        <taxon>Drosophila</taxon>
        <taxon>Sophophora</taxon>
    </lineage>
</organism>
<dbReference type="PANTHER" id="PTHR11439:SF483">
    <property type="entry name" value="PEPTIDE SYNTHASE GLIP-LIKE, PUTATIVE (AFU_ORTHOLOGUE AFUA_3G12920)-RELATED"/>
    <property type="match status" value="1"/>
</dbReference>
<dbReference type="CDD" id="cd09272">
    <property type="entry name" value="RNase_HI_RT_Ty1"/>
    <property type="match status" value="1"/>
</dbReference>
<evidence type="ECO:0008006" key="3">
    <source>
        <dbReference type="Google" id="ProtNLM"/>
    </source>
</evidence>
<evidence type="ECO:0000313" key="2">
    <source>
        <dbReference type="RefSeq" id="XP_070145023.1"/>
    </source>
</evidence>
<dbReference type="RefSeq" id="XP_070145023.1">
    <property type="nucleotide sequence ID" value="XM_070288922.1"/>
</dbReference>
<gene>
    <name evidence="2" type="primary">LOC138929483</name>
</gene>
<protein>
    <recommendedName>
        <fullName evidence="3">Retrovirus-related Pol polyprotein from transposon TNT 1-94</fullName>
    </recommendedName>
</protein>
<evidence type="ECO:0000313" key="1">
    <source>
        <dbReference type="Proteomes" id="UP001652661"/>
    </source>
</evidence>
<dbReference type="SUPFAM" id="SSF56672">
    <property type="entry name" value="DNA/RNA polymerases"/>
    <property type="match status" value="1"/>
</dbReference>
<accession>A0ABM4GQM5</accession>
<feature type="non-terminal residue" evidence="2">
    <location>
        <position position="158"/>
    </location>
</feature>
<name>A0ABM4GQM5_DROKI</name>
<keyword evidence="1" id="KW-1185">Reference proteome</keyword>
<dbReference type="Proteomes" id="UP001652661">
    <property type="component" value="Unplaced"/>
</dbReference>
<dbReference type="GeneID" id="138929483"/>